<gene>
    <name evidence="5" type="ORF">SAMN02927900_00225</name>
</gene>
<proteinExistence type="inferred from homology"/>
<feature type="domain" description="Ketoreductase" evidence="4">
    <location>
        <begin position="20"/>
        <end position="200"/>
    </location>
</feature>
<reference evidence="5 6" key="1">
    <citation type="submission" date="2016-10" db="EMBL/GenBank/DDBJ databases">
        <authorList>
            <person name="de Groot N.N."/>
        </authorList>
    </citation>
    <scope>NUCLEOTIDE SEQUENCE [LARGE SCALE GENOMIC DNA]</scope>
    <source>
        <strain evidence="5 6">CGMCC 1.3401</strain>
    </source>
</reference>
<evidence type="ECO:0000313" key="5">
    <source>
        <dbReference type="EMBL" id="SCW29134.1"/>
    </source>
</evidence>
<evidence type="ECO:0000256" key="3">
    <source>
        <dbReference type="RuleBase" id="RU000363"/>
    </source>
</evidence>
<evidence type="ECO:0000313" key="6">
    <source>
        <dbReference type="Proteomes" id="UP000199542"/>
    </source>
</evidence>
<dbReference type="PROSITE" id="PS00061">
    <property type="entry name" value="ADH_SHORT"/>
    <property type="match status" value="1"/>
</dbReference>
<evidence type="ECO:0000259" key="4">
    <source>
        <dbReference type="SMART" id="SM00822"/>
    </source>
</evidence>
<evidence type="ECO:0000256" key="2">
    <source>
        <dbReference type="ARBA" id="ARBA00023002"/>
    </source>
</evidence>
<dbReference type="EMBL" id="FMTM01000001">
    <property type="protein sequence ID" value="SCW29134.1"/>
    <property type="molecule type" value="Genomic_DNA"/>
</dbReference>
<dbReference type="PANTHER" id="PTHR44196:SF1">
    <property type="entry name" value="DEHYDROGENASE_REDUCTASE SDR FAMILY MEMBER 7B"/>
    <property type="match status" value="1"/>
</dbReference>
<dbReference type="InterPro" id="IPR002347">
    <property type="entry name" value="SDR_fam"/>
</dbReference>
<accession>A0A1G4PA34</accession>
<dbReference type="Gene3D" id="3.40.50.720">
    <property type="entry name" value="NAD(P)-binding Rossmann-like Domain"/>
    <property type="match status" value="1"/>
</dbReference>
<organism evidence="5 6">
    <name type="scientific">Rhizobium mongolense subsp. loessense</name>
    <dbReference type="NCBI Taxonomy" id="158890"/>
    <lineage>
        <taxon>Bacteria</taxon>
        <taxon>Pseudomonadati</taxon>
        <taxon>Pseudomonadota</taxon>
        <taxon>Alphaproteobacteria</taxon>
        <taxon>Hyphomicrobiales</taxon>
        <taxon>Rhizobiaceae</taxon>
        <taxon>Rhizobium/Agrobacterium group</taxon>
        <taxon>Rhizobium</taxon>
    </lineage>
</organism>
<comment type="similarity">
    <text evidence="1 3">Belongs to the short-chain dehydrogenases/reductases (SDR) family.</text>
</comment>
<dbReference type="InterPro" id="IPR020904">
    <property type="entry name" value="Sc_DH/Rdtase_CS"/>
</dbReference>
<evidence type="ECO:0000256" key="1">
    <source>
        <dbReference type="ARBA" id="ARBA00006484"/>
    </source>
</evidence>
<dbReference type="PANTHER" id="PTHR44196">
    <property type="entry name" value="DEHYDROGENASE/REDUCTASE SDR FAMILY MEMBER 7B"/>
    <property type="match status" value="1"/>
</dbReference>
<dbReference type="Proteomes" id="UP000199542">
    <property type="component" value="Unassembled WGS sequence"/>
</dbReference>
<dbReference type="GO" id="GO:0016020">
    <property type="term" value="C:membrane"/>
    <property type="evidence" value="ECO:0007669"/>
    <property type="project" value="TreeGrafter"/>
</dbReference>
<protein>
    <submittedName>
        <fullName evidence="5">NAD(P)-dependent dehydrogenase, short-chain alcohol dehydrogenase family</fullName>
    </submittedName>
</protein>
<dbReference type="InterPro" id="IPR036291">
    <property type="entry name" value="NAD(P)-bd_dom_sf"/>
</dbReference>
<sequence length="258" mass="27453">MRLRVTDTDDTIMTIDLKNRIALVTGASRGIGYFTALELAKAGAHVIACARTVGGLEELDDAIKAAGGSATLVPFDLADMNAIDALGASIFERWGKLDILVANAGVLGVISPIGHIEAKTFEKVMNINVTATWRLIRSVDPLLTRSDAGRAVIISSAAAHKCRPFWGPYSASKAAVEALARTWAGESRSTALRITSVDPGATRTAMRAQAVPGEDPATLPHPSEVAKAILPLVGPDVTETGKLFIVRENRLVDYRLRE</sequence>
<dbReference type="PRINTS" id="PR00081">
    <property type="entry name" value="GDHRDH"/>
</dbReference>
<dbReference type="SUPFAM" id="SSF51735">
    <property type="entry name" value="NAD(P)-binding Rossmann-fold domains"/>
    <property type="match status" value="1"/>
</dbReference>
<dbReference type="GO" id="GO:0016491">
    <property type="term" value="F:oxidoreductase activity"/>
    <property type="evidence" value="ECO:0007669"/>
    <property type="project" value="UniProtKB-KW"/>
</dbReference>
<dbReference type="PRINTS" id="PR00080">
    <property type="entry name" value="SDRFAMILY"/>
</dbReference>
<name>A0A1G4PA34_9HYPH</name>
<dbReference type="CDD" id="cd05233">
    <property type="entry name" value="SDR_c"/>
    <property type="match status" value="1"/>
</dbReference>
<dbReference type="InterPro" id="IPR057326">
    <property type="entry name" value="KR_dom"/>
</dbReference>
<dbReference type="AlphaFoldDB" id="A0A1G4PA34"/>
<dbReference type="Pfam" id="PF00106">
    <property type="entry name" value="adh_short"/>
    <property type="match status" value="1"/>
</dbReference>
<dbReference type="SMART" id="SM00822">
    <property type="entry name" value="PKS_KR"/>
    <property type="match status" value="1"/>
</dbReference>
<keyword evidence="2" id="KW-0560">Oxidoreductase</keyword>